<dbReference type="PROSITE" id="PS00211">
    <property type="entry name" value="ABC_TRANSPORTER_1"/>
    <property type="match status" value="1"/>
</dbReference>
<dbReference type="FunFam" id="3.40.50.300:FF:000056">
    <property type="entry name" value="Cell division ATP-binding protein FtsE"/>
    <property type="match status" value="1"/>
</dbReference>
<evidence type="ECO:0000256" key="3">
    <source>
        <dbReference type="ARBA" id="ARBA00022448"/>
    </source>
</evidence>
<evidence type="ECO:0000256" key="10">
    <source>
        <dbReference type="ARBA" id="ARBA00049360"/>
    </source>
</evidence>
<evidence type="ECO:0000256" key="7">
    <source>
        <dbReference type="ARBA" id="ARBA00022840"/>
    </source>
</evidence>
<comment type="function">
    <text evidence="11">Part of the ABC transporter FtsEX involved in cellular division. Has ATPase activity. Essential for cell division and viability.</text>
</comment>
<keyword evidence="9 12" id="KW-0131">Cell cycle</keyword>
<dbReference type="STRING" id="1423738.FC84_GL000662"/>
<evidence type="ECO:0000313" key="14">
    <source>
        <dbReference type="EMBL" id="KRM79961.1"/>
    </source>
</evidence>
<comment type="subunit">
    <text evidence="12">Homodimer. Forms a membrane-associated complex with FtsX.</text>
</comment>
<evidence type="ECO:0000256" key="12">
    <source>
        <dbReference type="RuleBase" id="RU365094"/>
    </source>
</evidence>
<keyword evidence="4 12" id="KW-1003">Cell membrane</keyword>
<dbReference type="PROSITE" id="PS00675">
    <property type="entry name" value="SIGMA54_INTERACT_1"/>
    <property type="match status" value="1"/>
</dbReference>
<dbReference type="InterPro" id="IPR003593">
    <property type="entry name" value="AAA+_ATPase"/>
</dbReference>
<proteinExistence type="inferred from homology"/>
<dbReference type="AlphaFoldDB" id="A0A0R2BUB1"/>
<comment type="catalytic activity">
    <reaction evidence="10">
        <text>ATP + H2O = ADP + phosphate + H(+)</text>
        <dbReference type="Rhea" id="RHEA:13065"/>
        <dbReference type="ChEBI" id="CHEBI:15377"/>
        <dbReference type="ChEBI" id="CHEBI:15378"/>
        <dbReference type="ChEBI" id="CHEBI:30616"/>
        <dbReference type="ChEBI" id="CHEBI:43474"/>
        <dbReference type="ChEBI" id="CHEBI:456216"/>
    </reaction>
</comment>
<dbReference type="OrthoDB" id="9791546at2"/>
<evidence type="ECO:0000256" key="8">
    <source>
        <dbReference type="ARBA" id="ARBA00023136"/>
    </source>
</evidence>
<keyword evidence="5 12" id="KW-0132">Cell division</keyword>
<comment type="subcellular location">
    <subcellularLocation>
        <location evidence="12">Cell membrane</location>
        <topology evidence="12">Peripheral membrane protein</topology>
        <orientation evidence="12">Cytoplasmic side</orientation>
    </subcellularLocation>
</comment>
<dbReference type="GO" id="GO:0005886">
    <property type="term" value="C:plasma membrane"/>
    <property type="evidence" value="ECO:0007669"/>
    <property type="project" value="UniProtKB-SubCell"/>
</dbReference>
<dbReference type="PANTHER" id="PTHR24220">
    <property type="entry name" value="IMPORT ATP-BINDING PROTEIN"/>
    <property type="match status" value="1"/>
</dbReference>
<evidence type="ECO:0000256" key="11">
    <source>
        <dbReference type="ARBA" id="ARBA00055994"/>
    </source>
</evidence>
<dbReference type="GO" id="GO:0022857">
    <property type="term" value="F:transmembrane transporter activity"/>
    <property type="evidence" value="ECO:0007669"/>
    <property type="project" value="TreeGrafter"/>
</dbReference>
<dbReference type="Gene3D" id="3.40.50.300">
    <property type="entry name" value="P-loop containing nucleotide triphosphate hydrolases"/>
    <property type="match status" value="1"/>
</dbReference>
<evidence type="ECO:0000256" key="5">
    <source>
        <dbReference type="ARBA" id="ARBA00022618"/>
    </source>
</evidence>
<name>A0A0R2BUB1_9LACO</name>
<organism evidence="14 15">
    <name type="scientific">Lapidilactobacillus dextrinicus DSM 20335</name>
    <dbReference type="NCBI Taxonomy" id="1423738"/>
    <lineage>
        <taxon>Bacteria</taxon>
        <taxon>Bacillati</taxon>
        <taxon>Bacillota</taxon>
        <taxon>Bacilli</taxon>
        <taxon>Lactobacillales</taxon>
        <taxon>Lactobacillaceae</taxon>
        <taxon>Lapidilactobacillus</taxon>
    </lineage>
</organism>
<keyword evidence="6 12" id="KW-0547">Nucleotide-binding</keyword>
<dbReference type="SUPFAM" id="SSF52540">
    <property type="entry name" value="P-loop containing nucleoside triphosphate hydrolases"/>
    <property type="match status" value="1"/>
</dbReference>
<gene>
    <name evidence="12" type="primary">ftsE</name>
    <name evidence="14" type="ORF">FC84_GL000662</name>
</gene>
<evidence type="ECO:0000256" key="9">
    <source>
        <dbReference type="ARBA" id="ARBA00023306"/>
    </source>
</evidence>
<keyword evidence="7 12" id="KW-0067">ATP-binding</keyword>
<accession>A0A0R2BUB1</accession>
<dbReference type="InterPro" id="IPR027417">
    <property type="entry name" value="P-loop_NTPase"/>
</dbReference>
<protein>
    <recommendedName>
        <fullName evidence="2 12">Cell division ATP-binding protein FtsE</fullName>
    </recommendedName>
</protein>
<dbReference type="GO" id="GO:0051301">
    <property type="term" value="P:cell division"/>
    <property type="evidence" value="ECO:0007669"/>
    <property type="project" value="UniProtKB-UniRule"/>
</dbReference>
<dbReference type="InterPro" id="IPR025662">
    <property type="entry name" value="Sigma_54_int_dom_ATP-bd_1"/>
</dbReference>
<keyword evidence="15" id="KW-1185">Reference proteome</keyword>
<reference evidence="14 15" key="1">
    <citation type="journal article" date="2015" name="Genome Announc.">
        <title>Expanding the biotechnology potential of lactobacilli through comparative genomics of 213 strains and associated genera.</title>
        <authorList>
            <person name="Sun Z."/>
            <person name="Harris H.M."/>
            <person name="McCann A."/>
            <person name="Guo C."/>
            <person name="Argimon S."/>
            <person name="Zhang W."/>
            <person name="Yang X."/>
            <person name="Jeffery I.B."/>
            <person name="Cooney J.C."/>
            <person name="Kagawa T.F."/>
            <person name="Liu W."/>
            <person name="Song Y."/>
            <person name="Salvetti E."/>
            <person name="Wrobel A."/>
            <person name="Rasinkangas P."/>
            <person name="Parkhill J."/>
            <person name="Rea M.C."/>
            <person name="O'Sullivan O."/>
            <person name="Ritari J."/>
            <person name="Douillard F.P."/>
            <person name="Paul Ross R."/>
            <person name="Yang R."/>
            <person name="Briner A.E."/>
            <person name="Felis G.E."/>
            <person name="de Vos W.M."/>
            <person name="Barrangou R."/>
            <person name="Klaenhammer T.R."/>
            <person name="Caufield P.W."/>
            <person name="Cui Y."/>
            <person name="Zhang H."/>
            <person name="O'Toole P.W."/>
        </authorList>
    </citation>
    <scope>NUCLEOTIDE SEQUENCE [LARGE SCALE GENOMIC DNA]</scope>
    <source>
        <strain evidence="14 15">DSM 20335</strain>
    </source>
</reference>
<comment type="similarity">
    <text evidence="1 12">Belongs to the ABC transporter superfamily.</text>
</comment>
<comment type="caution">
    <text evidence="14">The sequence shown here is derived from an EMBL/GenBank/DDBJ whole genome shotgun (WGS) entry which is preliminary data.</text>
</comment>
<keyword evidence="3" id="KW-0813">Transport</keyword>
<evidence type="ECO:0000256" key="2">
    <source>
        <dbReference type="ARBA" id="ARBA00020019"/>
    </source>
</evidence>
<evidence type="ECO:0000256" key="4">
    <source>
        <dbReference type="ARBA" id="ARBA00022475"/>
    </source>
</evidence>
<dbReference type="PANTHER" id="PTHR24220:SF470">
    <property type="entry name" value="CELL DIVISION ATP-BINDING PROTEIN FTSE"/>
    <property type="match status" value="1"/>
</dbReference>
<keyword evidence="8 12" id="KW-0472">Membrane</keyword>
<dbReference type="NCBIfam" id="TIGR02673">
    <property type="entry name" value="FtsE"/>
    <property type="match status" value="1"/>
</dbReference>
<dbReference type="GO" id="GO:0005524">
    <property type="term" value="F:ATP binding"/>
    <property type="evidence" value="ECO:0007669"/>
    <property type="project" value="UniProtKB-UniRule"/>
</dbReference>
<dbReference type="PATRIC" id="fig|1423738.3.peg.671"/>
<evidence type="ECO:0000259" key="13">
    <source>
        <dbReference type="PROSITE" id="PS50893"/>
    </source>
</evidence>
<dbReference type="InterPro" id="IPR003439">
    <property type="entry name" value="ABC_transporter-like_ATP-bd"/>
</dbReference>
<feature type="domain" description="ABC transporter" evidence="13">
    <location>
        <begin position="8"/>
        <end position="238"/>
    </location>
</feature>
<dbReference type="Proteomes" id="UP000051813">
    <property type="component" value="Unassembled WGS sequence"/>
</dbReference>
<dbReference type="InterPro" id="IPR015854">
    <property type="entry name" value="ABC_transpr_LolD-like"/>
</dbReference>
<dbReference type="PROSITE" id="PS50893">
    <property type="entry name" value="ABC_TRANSPORTER_2"/>
    <property type="match status" value="1"/>
</dbReference>
<dbReference type="EMBL" id="AYYK01000001">
    <property type="protein sequence ID" value="KRM79961.1"/>
    <property type="molecule type" value="Genomic_DNA"/>
</dbReference>
<dbReference type="InterPro" id="IPR005286">
    <property type="entry name" value="Cell_div_FtsE"/>
</dbReference>
<evidence type="ECO:0000256" key="6">
    <source>
        <dbReference type="ARBA" id="ARBA00022741"/>
    </source>
</evidence>
<sequence>MTENNGTIKLKEVTKNYPNGVAALKDISLTVQTGEFVYLVGQSGAGKSTLVKLLYRELVPTSGEITVNGFDLQHLREREVPKLRRTLGVVFQDFKLLPKMTVAENVGYALHVLGKNNDEIRSAVTQVLAEVGLEAQADHFPDELSGGQQQRIAIARAIVNSPQIVIADEPTGNLDPKTSAGIMTIFQRINDRGTTVIMATHNQQIVDELPHRVVEVVDGQIVRDEEGGQYTHELDNNA</sequence>
<dbReference type="InterPro" id="IPR017871">
    <property type="entry name" value="ABC_transporter-like_CS"/>
</dbReference>
<dbReference type="Pfam" id="PF00005">
    <property type="entry name" value="ABC_tran"/>
    <property type="match status" value="1"/>
</dbReference>
<evidence type="ECO:0000313" key="15">
    <source>
        <dbReference type="Proteomes" id="UP000051813"/>
    </source>
</evidence>
<dbReference type="RefSeq" id="WP_057754027.1">
    <property type="nucleotide sequence ID" value="NZ_AYYK01000001.1"/>
</dbReference>
<dbReference type="SMART" id="SM00382">
    <property type="entry name" value="AAA"/>
    <property type="match status" value="1"/>
</dbReference>
<evidence type="ECO:0000256" key="1">
    <source>
        <dbReference type="ARBA" id="ARBA00005417"/>
    </source>
</evidence>
<dbReference type="GO" id="GO:0016887">
    <property type="term" value="F:ATP hydrolysis activity"/>
    <property type="evidence" value="ECO:0007669"/>
    <property type="project" value="InterPro"/>
</dbReference>